<dbReference type="Proteomes" id="UP000184342">
    <property type="component" value="Unassembled WGS sequence"/>
</dbReference>
<sequence>MNEKIKFTDSITGEEIEMFVIEQTRVNNMEYLLVTESEDDGEEAEAYILKDLSCPEEEEAVYEFVEDDAELKYVSDIFAELLEDTEITR</sequence>
<dbReference type="STRING" id="1122934.SAMN02745691_00435"/>
<dbReference type="Pfam" id="PF06949">
    <property type="entry name" value="DUF1292"/>
    <property type="match status" value="1"/>
</dbReference>
<gene>
    <name evidence="1" type="ORF">SAMN02745691_00435</name>
</gene>
<accession>A0A1M6C0S2</accession>
<protein>
    <recommendedName>
        <fullName evidence="3">DUF1292 domain-containing protein</fullName>
    </recommendedName>
</protein>
<organism evidence="1 2">
    <name type="scientific">Parasporobacterium paucivorans DSM 15970</name>
    <dbReference type="NCBI Taxonomy" id="1122934"/>
    <lineage>
        <taxon>Bacteria</taxon>
        <taxon>Bacillati</taxon>
        <taxon>Bacillota</taxon>
        <taxon>Clostridia</taxon>
        <taxon>Lachnospirales</taxon>
        <taxon>Lachnospiraceae</taxon>
        <taxon>Parasporobacterium</taxon>
    </lineage>
</organism>
<dbReference type="AlphaFoldDB" id="A0A1M6C0S2"/>
<reference evidence="1 2" key="1">
    <citation type="submission" date="2016-11" db="EMBL/GenBank/DDBJ databases">
        <authorList>
            <person name="Jaros S."/>
            <person name="Januszkiewicz K."/>
            <person name="Wedrychowicz H."/>
        </authorList>
    </citation>
    <scope>NUCLEOTIDE SEQUENCE [LARGE SCALE GENOMIC DNA]</scope>
    <source>
        <strain evidence="1 2">DSM 15970</strain>
    </source>
</reference>
<dbReference type="InterPro" id="IPR009711">
    <property type="entry name" value="UPF0473"/>
</dbReference>
<dbReference type="EMBL" id="FQYT01000004">
    <property type="protein sequence ID" value="SHI54298.1"/>
    <property type="molecule type" value="Genomic_DNA"/>
</dbReference>
<name>A0A1M6C0S2_9FIRM</name>
<evidence type="ECO:0000313" key="2">
    <source>
        <dbReference type="Proteomes" id="UP000184342"/>
    </source>
</evidence>
<keyword evidence="2" id="KW-1185">Reference proteome</keyword>
<evidence type="ECO:0000313" key="1">
    <source>
        <dbReference type="EMBL" id="SHI54298.1"/>
    </source>
</evidence>
<proteinExistence type="predicted"/>
<evidence type="ECO:0008006" key="3">
    <source>
        <dbReference type="Google" id="ProtNLM"/>
    </source>
</evidence>
<dbReference type="OrthoDB" id="1934714at2"/>
<dbReference type="RefSeq" id="WP_073992728.1">
    <property type="nucleotide sequence ID" value="NZ_FQYT01000004.1"/>
</dbReference>